<evidence type="ECO:0000313" key="9">
    <source>
        <dbReference type="Proteomes" id="UP000776164"/>
    </source>
</evidence>
<dbReference type="InterPro" id="IPR001764">
    <property type="entry name" value="Glyco_hydro_3_N"/>
</dbReference>
<evidence type="ECO:0000313" key="8">
    <source>
        <dbReference type="EMBL" id="MBM7471207.1"/>
    </source>
</evidence>
<protein>
    <recommendedName>
        <fullName evidence="3">beta-glucosidase</fullName>
        <ecNumber evidence="3">3.2.1.21</ecNumber>
    </recommendedName>
</protein>
<dbReference type="PANTHER" id="PTHR30620:SF16">
    <property type="entry name" value="LYSOSOMAL BETA GLUCOSIDASE"/>
    <property type="match status" value="1"/>
</dbReference>
<comment type="catalytic activity">
    <reaction evidence="1">
        <text>Hydrolysis of terminal, non-reducing beta-D-glucosyl residues with release of beta-D-glucose.</text>
        <dbReference type="EC" id="3.2.1.21"/>
    </reaction>
</comment>
<dbReference type="PANTHER" id="PTHR30620">
    <property type="entry name" value="PERIPLASMIC BETA-GLUCOSIDASE-RELATED"/>
    <property type="match status" value="1"/>
</dbReference>
<evidence type="ECO:0000256" key="3">
    <source>
        <dbReference type="ARBA" id="ARBA00012744"/>
    </source>
</evidence>
<dbReference type="InterPro" id="IPR017853">
    <property type="entry name" value="GH"/>
</dbReference>
<dbReference type="InterPro" id="IPR036881">
    <property type="entry name" value="Glyco_hydro_3_C_sf"/>
</dbReference>
<evidence type="ECO:0000256" key="6">
    <source>
        <dbReference type="ARBA" id="ARBA00023295"/>
    </source>
</evidence>
<evidence type="ECO:0000256" key="4">
    <source>
        <dbReference type="ARBA" id="ARBA00022729"/>
    </source>
</evidence>
<organism evidence="8 9">
    <name type="scientific">Subtercola frigoramans</name>
    <dbReference type="NCBI Taxonomy" id="120298"/>
    <lineage>
        <taxon>Bacteria</taxon>
        <taxon>Bacillati</taxon>
        <taxon>Actinomycetota</taxon>
        <taxon>Actinomycetes</taxon>
        <taxon>Micrococcales</taxon>
        <taxon>Microbacteriaceae</taxon>
        <taxon>Subtercola</taxon>
    </lineage>
</organism>
<comment type="similarity">
    <text evidence="2">Belongs to the glycosyl hydrolase 3 family.</text>
</comment>
<dbReference type="RefSeq" id="WP_205107025.1">
    <property type="nucleotide sequence ID" value="NZ_BAAAHT010000012.1"/>
</dbReference>
<proteinExistence type="inferred from homology"/>
<evidence type="ECO:0000256" key="5">
    <source>
        <dbReference type="ARBA" id="ARBA00022801"/>
    </source>
</evidence>
<reference evidence="8 9" key="1">
    <citation type="submission" date="2021-01" db="EMBL/GenBank/DDBJ databases">
        <title>Sequencing the genomes of 1000 actinobacteria strains.</title>
        <authorList>
            <person name="Klenk H.-P."/>
        </authorList>
    </citation>
    <scope>NUCLEOTIDE SEQUENCE [LARGE SCALE GENOMIC DNA]</scope>
    <source>
        <strain evidence="8 9">DSM 13057</strain>
    </source>
</reference>
<keyword evidence="6 8" id="KW-0326">Glycosidase</keyword>
<dbReference type="Pfam" id="PF00933">
    <property type="entry name" value="Glyco_hydro_3"/>
    <property type="match status" value="1"/>
</dbReference>
<dbReference type="SUPFAM" id="SSF51445">
    <property type="entry name" value="(Trans)glycosidases"/>
    <property type="match status" value="1"/>
</dbReference>
<dbReference type="PRINTS" id="PR00133">
    <property type="entry name" value="GLHYDRLASE3"/>
</dbReference>
<dbReference type="InterPro" id="IPR051915">
    <property type="entry name" value="Cellulose_Degrad_GH3"/>
</dbReference>
<dbReference type="Gene3D" id="3.40.50.1700">
    <property type="entry name" value="Glycoside hydrolase family 3 C-terminal domain"/>
    <property type="match status" value="1"/>
</dbReference>
<name>A0ABS2L295_9MICO</name>
<keyword evidence="5 8" id="KW-0378">Hydrolase</keyword>
<dbReference type="GO" id="GO:0008422">
    <property type="term" value="F:beta-glucosidase activity"/>
    <property type="evidence" value="ECO:0007669"/>
    <property type="project" value="UniProtKB-EC"/>
</dbReference>
<evidence type="ECO:0000259" key="7">
    <source>
        <dbReference type="Pfam" id="PF00933"/>
    </source>
</evidence>
<keyword evidence="9" id="KW-1185">Reference proteome</keyword>
<dbReference type="Gene3D" id="3.20.20.300">
    <property type="entry name" value="Glycoside hydrolase, family 3, N-terminal domain"/>
    <property type="match status" value="1"/>
</dbReference>
<evidence type="ECO:0000256" key="1">
    <source>
        <dbReference type="ARBA" id="ARBA00000448"/>
    </source>
</evidence>
<sequence length="594" mass="64055">MSSTFPGAQTVDERVAALSIEQQIGLLYQPMILVGDGFDLDTRPPWGGPSARELIGESGIRFFCIGGPATPRHIREATTMMQEYAISVGSRLPAVFSSDPRHGFVQNDAATHSAQGLSQWPEPIGFGALRDAAAVREFADIVRTDYLAMGLRLALHPQVDLPTEPRWARQAQSFAVDHTLSSELAAAYIEGLQGTRLGARAVAATTKHFPGGGPQLDGEDPHFPYGREQIYPGGRFADHLAPFRSAIDAGSAVIMPYYGMPVGLELDGRPVEEVGFAFNRRIITELLREELGFEGVVLSDFGLISDQQVFGKPFPARAWGVEHLEEDRRLERLLHAGIDQLGGESDTARLYRLVDSGRVDAARIAVSARRLVALQRDLGLLDAPGAEPLDGPIATREQIDLGRRTQSRAMTVLIVGDVDGVPILPLPSAARAHLVGFGDAARLHSVAEVDADVAVMRIASPFDPRDHYFLENGMQQGSLDLPDSLIESIVDLCARLPVVLVVHLARPAVLTPVADVVTALVVDYGASDESVLAALRGVEIPRGVLPFDLPRTMQAVIDSRPDVASDSLHPLFTAGSGIRLTTTPFTSRADLEIP</sequence>
<accession>A0ABS2L295</accession>
<keyword evidence="4" id="KW-0732">Signal</keyword>
<dbReference type="EMBL" id="JAFBBU010000001">
    <property type="protein sequence ID" value="MBM7471207.1"/>
    <property type="molecule type" value="Genomic_DNA"/>
</dbReference>
<dbReference type="Proteomes" id="UP000776164">
    <property type="component" value="Unassembled WGS sequence"/>
</dbReference>
<feature type="domain" description="Glycoside hydrolase family 3 N-terminal" evidence="7">
    <location>
        <begin position="79"/>
        <end position="373"/>
    </location>
</feature>
<dbReference type="SUPFAM" id="SSF52279">
    <property type="entry name" value="Beta-D-glucan exohydrolase, C-terminal domain"/>
    <property type="match status" value="1"/>
</dbReference>
<dbReference type="InterPro" id="IPR036962">
    <property type="entry name" value="Glyco_hydro_3_N_sf"/>
</dbReference>
<dbReference type="EC" id="3.2.1.21" evidence="3"/>
<evidence type="ECO:0000256" key="2">
    <source>
        <dbReference type="ARBA" id="ARBA00005336"/>
    </source>
</evidence>
<gene>
    <name evidence="8" type="ORF">JOE66_000841</name>
</gene>
<comment type="caution">
    <text evidence="8">The sequence shown here is derived from an EMBL/GenBank/DDBJ whole genome shotgun (WGS) entry which is preliminary data.</text>
</comment>